<evidence type="ECO:0000313" key="1">
    <source>
        <dbReference type="EMBL" id="QDT54648.1"/>
    </source>
</evidence>
<reference evidence="1 2" key="1">
    <citation type="submission" date="2019-02" db="EMBL/GenBank/DDBJ databases">
        <title>Deep-cultivation of Planctomycetes and their phenomic and genomic characterization uncovers novel biology.</title>
        <authorList>
            <person name="Wiegand S."/>
            <person name="Jogler M."/>
            <person name="Boedeker C."/>
            <person name="Pinto D."/>
            <person name="Vollmers J."/>
            <person name="Rivas-Marin E."/>
            <person name="Kohn T."/>
            <person name="Peeters S.H."/>
            <person name="Heuer A."/>
            <person name="Rast P."/>
            <person name="Oberbeckmann S."/>
            <person name="Bunk B."/>
            <person name="Jeske O."/>
            <person name="Meyerdierks A."/>
            <person name="Storesund J.E."/>
            <person name="Kallscheuer N."/>
            <person name="Luecker S."/>
            <person name="Lage O.M."/>
            <person name="Pohl T."/>
            <person name="Merkel B.J."/>
            <person name="Hornburger P."/>
            <person name="Mueller R.-W."/>
            <person name="Bruemmer F."/>
            <person name="Labrenz M."/>
            <person name="Spormann A.M."/>
            <person name="Op den Camp H."/>
            <person name="Overmann J."/>
            <person name="Amann R."/>
            <person name="Jetten M.S.M."/>
            <person name="Mascher T."/>
            <person name="Medema M.H."/>
            <person name="Devos D.P."/>
            <person name="Kaster A.-K."/>
            <person name="Ovreas L."/>
            <person name="Rohde M."/>
            <person name="Galperin M.Y."/>
            <person name="Jogler C."/>
        </authorList>
    </citation>
    <scope>NUCLEOTIDE SEQUENCE [LARGE SCALE GENOMIC DNA]</scope>
    <source>
        <strain evidence="1 2">Pan44</strain>
    </source>
</reference>
<dbReference type="Pfam" id="PF07352">
    <property type="entry name" value="Phage_Mu_Gam"/>
    <property type="match status" value="1"/>
</dbReference>
<evidence type="ECO:0000313" key="2">
    <source>
        <dbReference type="Proteomes" id="UP000315700"/>
    </source>
</evidence>
<dbReference type="InParanoid" id="A0A517SEX7"/>
<organism evidence="1 2">
    <name type="scientific">Caulifigura coniformis</name>
    <dbReference type="NCBI Taxonomy" id="2527983"/>
    <lineage>
        <taxon>Bacteria</taxon>
        <taxon>Pseudomonadati</taxon>
        <taxon>Planctomycetota</taxon>
        <taxon>Planctomycetia</taxon>
        <taxon>Planctomycetales</taxon>
        <taxon>Planctomycetaceae</taxon>
        <taxon>Caulifigura</taxon>
    </lineage>
</organism>
<dbReference type="Proteomes" id="UP000315700">
    <property type="component" value="Chromosome"/>
</dbReference>
<dbReference type="RefSeq" id="WP_145030487.1">
    <property type="nucleotide sequence ID" value="NZ_CP036271.1"/>
</dbReference>
<accession>A0A517SEX7</accession>
<dbReference type="GO" id="GO:0042262">
    <property type="term" value="P:DNA protection"/>
    <property type="evidence" value="ECO:0007669"/>
    <property type="project" value="InterPro"/>
</dbReference>
<dbReference type="GO" id="GO:0003690">
    <property type="term" value="F:double-stranded DNA binding"/>
    <property type="evidence" value="ECO:0007669"/>
    <property type="project" value="InterPro"/>
</dbReference>
<sequence length="200" mass="22042">MSLPRPPAKRLAAKPKCRGFADVELALRELAWLDARRSEVHGVLEQTISAATEEAAKCLRINGVGFTDRKLLLEAAIADYAVSHKSQFVTPESKSLKFTHGTVGFHLSQPRVVVDKKHTPTTVIKALGWTADRAVAILRRLGLAGWIRLNAELDVAALKAAVIARRMTPAKLLRYGLEYVPPQDEVRILPTAYCARNKCP</sequence>
<proteinExistence type="predicted"/>
<protein>
    <submittedName>
        <fullName evidence="1">Bacteriophage Mu Gam like protein</fullName>
    </submittedName>
</protein>
<dbReference type="EMBL" id="CP036271">
    <property type="protein sequence ID" value="QDT54648.1"/>
    <property type="molecule type" value="Genomic_DNA"/>
</dbReference>
<name>A0A517SEX7_9PLAN</name>
<keyword evidence="2" id="KW-1185">Reference proteome</keyword>
<dbReference type="KEGG" id="ccos:Pan44_26830"/>
<dbReference type="AlphaFoldDB" id="A0A517SEX7"/>
<dbReference type="InterPro" id="IPR009951">
    <property type="entry name" value="Host-nuc_inhib_Gam"/>
</dbReference>
<dbReference type="SUPFAM" id="SSF161266">
    <property type="entry name" value="Gam-like"/>
    <property type="match status" value="1"/>
</dbReference>
<gene>
    <name evidence="1" type="ORF">Pan44_26830</name>
</gene>